<accession>A0A0E9RVY4</accession>
<dbReference type="AlphaFoldDB" id="A0A0E9RVY4"/>
<reference evidence="1" key="1">
    <citation type="submission" date="2014-11" db="EMBL/GenBank/DDBJ databases">
        <authorList>
            <person name="Amaro Gonzalez C."/>
        </authorList>
    </citation>
    <scope>NUCLEOTIDE SEQUENCE</scope>
</reference>
<protein>
    <submittedName>
        <fullName evidence="1">Uncharacterized protein</fullName>
    </submittedName>
</protein>
<organism evidence="1">
    <name type="scientific">Anguilla anguilla</name>
    <name type="common">European freshwater eel</name>
    <name type="synonym">Muraena anguilla</name>
    <dbReference type="NCBI Taxonomy" id="7936"/>
    <lineage>
        <taxon>Eukaryota</taxon>
        <taxon>Metazoa</taxon>
        <taxon>Chordata</taxon>
        <taxon>Craniata</taxon>
        <taxon>Vertebrata</taxon>
        <taxon>Euteleostomi</taxon>
        <taxon>Actinopterygii</taxon>
        <taxon>Neopterygii</taxon>
        <taxon>Teleostei</taxon>
        <taxon>Anguilliformes</taxon>
        <taxon>Anguillidae</taxon>
        <taxon>Anguilla</taxon>
    </lineage>
</organism>
<dbReference type="EMBL" id="GBXM01076124">
    <property type="protein sequence ID" value="JAH32453.1"/>
    <property type="molecule type" value="Transcribed_RNA"/>
</dbReference>
<evidence type="ECO:0000313" key="1">
    <source>
        <dbReference type="EMBL" id="JAH32453.1"/>
    </source>
</evidence>
<sequence>MTAYSLYCHSFCSCLGNFSETCCAFNIILKSRACGKLTSQRSFLV</sequence>
<proteinExistence type="predicted"/>
<name>A0A0E9RVY4_ANGAN</name>
<reference evidence="1" key="2">
    <citation type="journal article" date="2015" name="Fish Shellfish Immunol.">
        <title>Early steps in the European eel (Anguilla anguilla)-Vibrio vulnificus interaction in the gills: Role of the RtxA13 toxin.</title>
        <authorList>
            <person name="Callol A."/>
            <person name="Pajuelo D."/>
            <person name="Ebbesson L."/>
            <person name="Teles M."/>
            <person name="MacKenzie S."/>
            <person name="Amaro C."/>
        </authorList>
    </citation>
    <scope>NUCLEOTIDE SEQUENCE</scope>
</reference>